<dbReference type="GeneID" id="35591602"/>
<keyword evidence="3" id="KW-1185">Reference proteome</keyword>
<organism evidence="2 3">
    <name type="scientific">Salinigranum rubrum</name>
    <dbReference type="NCBI Taxonomy" id="755307"/>
    <lineage>
        <taxon>Archaea</taxon>
        <taxon>Methanobacteriati</taxon>
        <taxon>Methanobacteriota</taxon>
        <taxon>Stenosarchaea group</taxon>
        <taxon>Halobacteria</taxon>
        <taxon>Halobacteriales</taxon>
        <taxon>Haloferacaceae</taxon>
        <taxon>Salinigranum</taxon>
    </lineage>
</organism>
<dbReference type="KEGG" id="srub:C2R22_05890"/>
<name>A0A2I8VJL4_9EURY</name>
<proteinExistence type="predicted"/>
<dbReference type="Proteomes" id="UP000236584">
    <property type="component" value="Chromosome"/>
</dbReference>
<dbReference type="RefSeq" id="WP_103424937.1">
    <property type="nucleotide sequence ID" value="NZ_CP026309.1"/>
</dbReference>
<gene>
    <name evidence="2" type="ORF">C2R22_05890</name>
</gene>
<dbReference type="AlphaFoldDB" id="A0A2I8VJL4"/>
<sequence length="200" mass="21734">MTFRYGYVRHGYHRYGKGDPVYRGHDSPWYVTLAPTLGANVRADGLSAEGSPSPIRPGQTVTYTLAFMPQRGRGFGANEHVDRYRRARSLLIRADDVVTYGEVPGDEVRYREQHDAPGGTQLVRIGPLDAQSNASAPAGAPPPGRDSIHEPRWAVVTGGGTETSRPEKGALLQLQTVTIAPASDFPKRSALRAAREVNSI</sequence>
<accession>A0A2I8VJL4</accession>
<reference evidence="2 3" key="1">
    <citation type="submission" date="2018-01" db="EMBL/GenBank/DDBJ databases">
        <title>Complete genome sequence of Salinigranum rubrum GX10T, an extremely halophilic archaeon isolated from a marine solar saltern.</title>
        <authorList>
            <person name="Han S."/>
        </authorList>
    </citation>
    <scope>NUCLEOTIDE SEQUENCE [LARGE SCALE GENOMIC DNA]</scope>
    <source>
        <strain evidence="2 3">GX10</strain>
    </source>
</reference>
<feature type="region of interest" description="Disordered" evidence="1">
    <location>
        <begin position="131"/>
        <end position="150"/>
    </location>
</feature>
<evidence type="ECO:0000313" key="2">
    <source>
        <dbReference type="EMBL" id="AUV81249.1"/>
    </source>
</evidence>
<evidence type="ECO:0000256" key="1">
    <source>
        <dbReference type="SAM" id="MobiDB-lite"/>
    </source>
</evidence>
<dbReference type="EMBL" id="CP026309">
    <property type="protein sequence ID" value="AUV81249.1"/>
    <property type="molecule type" value="Genomic_DNA"/>
</dbReference>
<protein>
    <submittedName>
        <fullName evidence="2">Uncharacterized protein</fullName>
    </submittedName>
</protein>
<evidence type="ECO:0000313" key="3">
    <source>
        <dbReference type="Proteomes" id="UP000236584"/>
    </source>
</evidence>